<name>A0ABW2PVN1_9BACL</name>
<evidence type="ECO:0000313" key="2">
    <source>
        <dbReference type="Proteomes" id="UP001596505"/>
    </source>
</evidence>
<dbReference type="RefSeq" id="WP_380965917.1">
    <property type="nucleotide sequence ID" value="NZ_JBHTCO010000013.1"/>
</dbReference>
<proteinExistence type="predicted"/>
<dbReference type="Proteomes" id="UP001596505">
    <property type="component" value="Unassembled WGS sequence"/>
</dbReference>
<sequence length="124" mass="14320">MSKVSTVSLKKVEKVLKQKRENEFNGYKNRGTNNQYVTIEDVLREVALRKMIENPMIGMESKEVKQSNKELIHEYNALANLLNTQEQKGKLLDVDAAYNYTAICEAEECFIQGFLMGYKFSKET</sequence>
<protein>
    <recommendedName>
        <fullName evidence="3">Transcriptional regulator</fullName>
    </recommendedName>
</protein>
<organism evidence="1 2">
    <name type="scientific">Scopulibacillus cellulosilyticus</name>
    <dbReference type="NCBI Taxonomy" id="2665665"/>
    <lineage>
        <taxon>Bacteria</taxon>
        <taxon>Bacillati</taxon>
        <taxon>Bacillota</taxon>
        <taxon>Bacilli</taxon>
        <taxon>Bacillales</taxon>
        <taxon>Sporolactobacillaceae</taxon>
        <taxon>Scopulibacillus</taxon>
    </lineage>
</organism>
<comment type="caution">
    <text evidence="1">The sequence shown here is derived from an EMBL/GenBank/DDBJ whole genome shotgun (WGS) entry which is preliminary data.</text>
</comment>
<reference evidence="2" key="1">
    <citation type="journal article" date="2019" name="Int. J. Syst. Evol. Microbiol.">
        <title>The Global Catalogue of Microorganisms (GCM) 10K type strain sequencing project: providing services to taxonomists for standard genome sequencing and annotation.</title>
        <authorList>
            <consortium name="The Broad Institute Genomics Platform"/>
            <consortium name="The Broad Institute Genome Sequencing Center for Infectious Disease"/>
            <person name="Wu L."/>
            <person name="Ma J."/>
        </authorList>
    </citation>
    <scope>NUCLEOTIDE SEQUENCE [LARGE SCALE GENOMIC DNA]</scope>
    <source>
        <strain evidence="2">CGMCC 1.16305</strain>
    </source>
</reference>
<evidence type="ECO:0000313" key="1">
    <source>
        <dbReference type="EMBL" id="MFC7393424.1"/>
    </source>
</evidence>
<dbReference type="EMBL" id="JBHTCO010000013">
    <property type="protein sequence ID" value="MFC7393424.1"/>
    <property type="molecule type" value="Genomic_DNA"/>
</dbReference>
<gene>
    <name evidence="1" type="ORF">ACFQRG_10695</name>
</gene>
<keyword evidence="2" id="KW-1185">Reference proteome</keyword>
<evidence type="ECO:0008006" key="3">
    <source>
        <dbReference type="Google" id="ProtNLM"/>
    </source>
</evidence>
<accession>A0ABW2PVN1</accession>